<accession>A0ACC0AKI5</accession>
<gene>
    <name evidence="1" type="ORF">M9H77_20713</name>
</gene>
<dbReference type="EMBL" id="CM044705">
    <property type="protein sequence ID" value="KAI5661390.1"/>
    <property type="molecule type" value="Genomic_DNA"/>
</dbReference>
<evidence type="ECO:0000313" key="2">
    <source>
        <dbReference type="Proteomes" id="UP001060085"/>
    </source>
</evidence>
<proteinExistence type="predicted"/>
<evidence type="ECO:0000313" key="1">
    <source>
        <dbReference type="EMBL" id="KAI5661390.1"/>
    </source>
</evidence>
<keyword evidence="2" id="KW-1185">Reference proteome</keyword>
<comment type="caution">
    <text evidence="1">The sequence shown here is derived from an EMBL/GenBank/DDBJ whole genome shotgun (WGS) entry which is preliminary data.</text>
</comment>
<sequence length="606" mass="65940">MSKLSKLKISNPKAWIVIGVGVVGVVVLAEVHRRRLKARNAIKEDFGAFVERFELSPFPQPPPPAARLPLAGLTFAIEDRIDVKGYVTAFGSVDWKRTHEAAGKTALVVTALLKNGAACVGKTIMGELGFGITGENARCGTPTNPRLPTHIPGGSSSGSAVAVAAKLVDFALGTDSFGCIRTPASFCGVFGFRPSHGAVSMVGVLPNSQSLDTVGCLAHEASTLHRVGHVLLQLKPLEPKRTRRLIIADDLFQLSKVPKWKTVDVVKKVADKLSGYETPKHMNFGQYVSSNVPSLKGFIEESRTQQNSISTLSALSSVMFLLQRYEFKTNHEEWINSVKPKLGPDASHHVLAAITSTPENIKILYKVKTEMRIALQSLLKDDGMLVIPTVADPPLKLNSRKGLSAEFHGRAFALLSVASMSGCCQVAAPFGEHDGFPISISFISAHGADKFLLDTVVDMYPILQEEIINVLKSSPLPDSNGSMDAADLLKEKGNAAYKGKQWNKAVSYYTEAIKLNETHATYYCNRAAAFLELGCFQEAEEDCTKAISLDKKNVKAYLRRGTARESLLFYKEALQDFKHALVLEPQNKVANLAEKRLRKLVANGSI</sequence>
<reference evidence="2" key="1">
    <citation type="journal article" date="2023" name="Nat. Plants">
        <title>Single-cell RNA sequencing provides a high-resolution roadmap for understanding the multicellular compartmentation of specialized metabolism.</title>
        <authorList>
            <person name="Sun S."/>
            <person name="Shen X."/>
            <person name="Li Y."/>
            <person name="Li Y."/>
            <person name="Wang S."/>
            <person name="Li R."/>
            <person name="Zhang H."/>
            <person name="Shen G."/>
            <person name="Guo B."/>
            <person name="Wei J."/>
            <person name="Xu J."/>
            <person name="St-Pierre B."/>
            <person name="Chen S."/>
            <person name="Sun C."/>
        </authorList>
    </citation>
    <scope>NUCLEOTIDE SEQUENCE [LARGE SCALE GENOMIC DNA]</scope>
</reference>
<protein>
    <submittedName>
        <fullName evidence="1">Uncharacterized protein</fullName>
    </submittedName>
</protein>
<organism evidence="1 2">
    <name type="scientific">Catharanthus roseus</name>
    <name type="common">Madagascar periwinkle</name>
    <name type="synonym">Vinca rosea</name>
    <dbReference type="NCBI Taxonomy" id="4058"/>
    <lineage>
        <taxon>Eukaryota</taxon>
        <taxon>Viridiplantae</taxon>
        <taxon>Streptophyta</taxon>
        <taxon>Embryophyta</taxon>
        <taxon>Tracheophyta</taxon>
        <taxon>Spermatophyta</taxon>
        <taxon>Magnoliopsida</taxon>
        <taxon>eudicotyledons</taxon>
        <taxon>Gunneridae</taxon>
        <taxon>Pentapetalae</taxon>
        <taxon>asterids</taxon>
        <taxon>lamiids</taxon>
        <taxon>Gentianales</taxon>
        <taxon>Apocynaceae</taxon>
        <taxon>Rauvolfioideae</taxon>
        <taxon>Vinceae</taxon>
        <taxon>Catharanthinae</taxon>
        <taxon>Catharanthus</taxon>
    </lineage>
</organism>
<dbReference type="Proteomes" id="UP001060085">
    <property type="component" value="Linkage Group LG05"/>
</dbReference>
<name>A0ACC0AKI5_CATRO</name>